<dbReference type="Pfam" id="PF12706">
    <property type="entry name" value="Lactamase_B_2"/>
    <property type="match status" value="1"/>
</dbReference>
<reference evidence="2" key="1">
    <citation type="submission" date="2021-10" db="EMBL/GenBank/DDBJ databases">
        <title>Collection of gut derived symbiotic bacterial strains cultured from healthy donors.</title>
        <authorList>
            <person name="Lin H."/>
            <person name="Littmann E."/>
            <person name="Kohout C."/>
            <person name="Pamer E.G."/>
        </authorList>
    </citation>
    <scope>NUCLEOTIDE SEQUENCE</scope>
    <source>
        <strain evidence="2">DFI.4.48</strain>
    </source>
</reference>
<dbReference type="InterPro" id="IPR001279">
    <property type="entry name" value="Metallo-B-lactamas"/>
</dbReference>
<dbReference type="InterPro" id="IPR036866">
    <property type="entry name" value="RibonucZ/Hydroxyglut_hydro"/>
</dbReference>
<dbReference type="AlphaFoldDB" id="A0AAW4VTL0"/>
<dbReference type="EMBL" id="JAJDKZ010000035">
    <property type="protein sequence ID" value="MCB8611084.1"/>
    <property type="molecule type" value="Genomic_DNA"/>
</dbReference>
<dbReference type="PANTHER" id="PTHR42663:SF6">
    <property type="entry name" value="HYDROLASE C777.06C-RELATED"/>
    <property type="match status" value="1"/>
</dbReference>
<comment type="caution">
    <text evidence="2">The sequence shown here is derived from an EMBL/GenBank/DDBJ whole genome shotgun (WGS) entry which is preliminary data.</text>
</comment>
<dbReference type="SUPFAM" id="SSF56281">
    <property type="entry name" value="Metallo-hydrolase/oxidoreductase"/>
    <property type="match status" value="1"/>
</dbReference>
<dbReference type="RefSeq" id="WP_227279927.1">
    <property type="nucleotide sequence ID" value="NZ_JAJDKR010000035.1"/>
</dbReference>
<organism evidence="2 3">
    <name type="scientific">Faecalibacillus faecis</name>
    <dbReference type="NCBI Taxonomy" id="1982628"/>
    <lineage>
        <taxon>Bacteria</taxon>
        <taxon>Bacillati</taxon>
        <taxon>Bacillota</taxon>
        <taxon>Erysipelotrichia</taxon>
        <taxon>Erysipelotrichales</taxon>
        <taxon>Coprobacillaceae</taxon>
        <taxon>Faecalibacillus</taxon>
    </lineage>
</organism>
<accession>A0AAW4VTL0</accession>
<dbReference type="PANTHER" id="PTHR42663">
    <property type="entry name" value="HYDROLASE C777.06C-RELATED-RELATED"/>
    <property type="match status" value="1"/>
</dbReference>
<protein>
    <recommendedName>
        <fullName evidence="1">Metallo-beta-lactamase domain-containing protein</fullName>
    </recommendedName>
</protein>
<dbReference type="Proteomes" id="UP001198439">
    <property type="component" value="Unassembled WGS sequence"/>
</dbReference>
<proteinExistence type="predicted"/>
<name>A0AAW4VTL0_9FIRM</name>
<evidence type="ECO:0000259" key="1">
    <source>
        <dbReference type="Pfam" id="PF12706"/>
    </source>
</evidence>
<evidence type="ECO:0000313" key="3">
    <source>
        <dbReference type="Proteomes" id="UP001198439"/>
    </source>
</evidence>
<gene>
    <name evidence="2" type="ORF">LJD69_10840</name>
</gene>
<evidence type="ECO:0000313" key="2">
    <source>
        <dbReference type="EMBL" id="MCB8611084.1"/>
    </source>
</evidence>
<feature type="domain" description="Metallo-beta-lactamase" evidence="1">
    <location>
        <begin position="48"/>
        <end position="215"/>
    </location>
</feature>
<dbReference type="Gene3D" id="3.60.15.10">
    <property type="entry name" value="Ribonuclease Z/Hydroxyacylglutathione hydrolase-like"/>
    <property type="match status" value="1"/>
</dbReference>
<sequence>MKLTFLGTSAAEGVPSLYCDCETCEKTRILKGKNIRKRSSLLVNDDLIIDMGPDLYAACSKNNIALNKVEYALITHCHFDHFYPENIEVRYRRYQLKHFPTLNILANSSVFFKLTQMGYKDEELYINRISAKLYKNYYFNNYVVVPIPANHAHEYGMALNYIIKHNNKEILYATDSGIYKDKWIKKIKDYRFDCVIFDGTNIFSETSTNHLNIEGIRVMKKKLLNYGIISGHTKIICTHFSHFGLPLHDDLVEKLQFDNIIAAYDGMVVNI</sequence>